<name>A0A5C3LKP4_9AGAR</name>
<feature type="chain" id="PRO_5022883074" evidence="1">
    <location>
        <begin position="26"/>
        <end position="132"/>
    </location>
</feature>
<accession>A0A5C3LKP4</accession>
<organism evidence="2 3">
    <name type="scientific">Crucibulum laeve</name>
    <dbReference type="NCBI Taxonomy" id="68775"/>
    <lineage>
        <taxon>Eukaryota</taxon>
        <taxon>Fungi</taxon>
        <taxon>Dikarya</taxon>
        <taxon>Basidiomycota</taxon>
        <taxon>Agaricomycotina</taxon>
        <taxon>Agaricomycetes</taxon>
        <taxon>Agaricomycetidae</taxon>
        <taxon>Agaricales</taxon>
        <taxon>Agaricineae</taxon>
        <taxon>Nidulariaceae</taxon>
        <taxon>Crucibulum</taxon>
    </lineage>
</organism>
<feature type="signal peptide" evidence="1">
    <location>
        <begin position="1"/>
        <end position="25"/>
    </location>
</feature>
<evidence type="ECO:0000256" key="1">
    <source>
        <dbReference type="SAM" id="SignalP"/>
    </source>
</evidence>
<dbReference type="EMBL" id="ML213648">
    <property type="protein sequence ID" value="TFK33430.1"/>
    <property type="molecule type" value="Genomic_DNA"/>
</dbReference>
<sequence length="132" mass="14391">MSSKWCQNVCKICLLVFLCSMLCLAALLVAASLATKPLQVVSSKTVVKDADIMLAFEIVSADSAARTITIDWYPHPVVSCQSAPIMVADIYDNFEHPSSGSECNTSHPIQLRPLTAKLEVSFRLISLDLSVF</sequence>
<evidence type="ECO:0000313" key="2">
    <source>
        <dbReference type="EMBL" id="TFK33430.1"/>
    </source>
</evidence>
<proteinExistence type="predicted"/>
<evidence type="ECO:0000313" key="3">
    <source>
        <dbReference type="Proteomes" id="UP000308652"/>
    </source>
</evidence>
<dbReference type="AlphaFoldDB" id="A0A5C3LKP4"/>
<gene>
    <name evidence="2" type="ORF">BDQ12DRAFT_766760</name>
</gene>
<keyword evidence="3" id="KW-1185">Reference proteome</keyword>
<reference evidence="2 3" key="1">
    <citation type="journal article" date="2019" name="Nat. Ecol. Evol.">
        <title>Megaphylogeny resolves global patterns of mushroom evolution.</title>
        <authorList>
            <person name="Varga T."/>
            <person name="Krizsan K."/>
            <person name="Foldi C."/>
            <person name="Dima B."/>
            <person name="Sanchez-Garcia M."/>
            <person name="Sanchez-Ramirez S."/>
            <person name="Szollosi G.J."/>
            <person name="Szarkandi J.G."/>
            <person name="Papp V."/>
            <person name="Albert L."/>
            <person name="Andreopoulos W."/>
            <person name="Angelini C."/>
            <person name="Antonin V."/>
            <person name="Barry K.W."/>
            <person name="Bougher N.L."/>
            <person name="Buchanan P."/>
            <person name="Buyck B."/>
            <person name="Bense V."/>
            <person name="Catcheside P."/>
            <person name="Chovatia M."/>
            <person name="Cooper J."/>
            <person name="Damon W."/>
            <person name="Desjardin D."/>
            <person name="Finy P."/>
            <person name="Geml J."/>
            <person name="Haridas S."/>
            <person name="Hughes K."/>
            <person name="Justo A."/>
            <person name="Karasinski D."/>
            <person name="Kautmanova I."/>
            <person name="Kiss B."/>
            <person name="Kocsube S."/>
            <person name="Kotiranta H."/>
            <person name="LaButti K.M."/>
            <person name="Lechner B.E."/>
            <person name="Liimatainen K."/>
            <person name="Lipzen A."/>
            <person name="Lukacs Z."/>
            <person name="Mihaltcheva S."/>
            <person name="Morgado L.N."/>
            <person name="Niskanen T."/>
            <person name="Noordeloos M.E."/>
            <person name="Ohm R.A."/>
            <person name="Ortiz-Santana B."/>
            <person name="Ovrebo C."/>
            <person name="Racz N."/>
            <person name="Riley R."/>
            <person name="Savchenko A."/>
            <person name="Shiryaev A."/>
            <person name="Soop K."/>
            <person name="Spirin V."/>
            <person name="Szebenyi C."/>
            <person name="Tomsovsky M."/>
            <person name="Tulloss R.E."/>
            <person name="Uehling J."/>
            <person name="Grigoriev I.V."/>
            <person name="Vagvolgyi C."/>
            <person name="Papp T."/>
            <person name="Martin F.M."/>
            <person name="Miettinen O."/>
            <person name="Hibbett D.S."/>
            <person name="Nagy L.G."/>
        </authorList>
    </citation>
    <scope>NUCLEOTIDE SEQUENCE [LARGE SCALE GENOMIC DNA]</scope>
    <source>
        <strain evidence="2 3">CBS 166.37</strain>
    </source>
</reference>
<keyword evidence="1" id="KW-0732">Signal</keyword>
<dbReference type="Proteomes" id="UP000308652">
    <property type="component" value="Unassembled WGS sequence"/>
</dbReference>
<protein>
    <submittedName>
        <fullName evidence="2">Uncharacterized protein</fullName>
    </submittedName>
</protein>